<feature type="compositionally biased region" description="Polar residues" evidence="13">
    <location>
        <begin position="541"/>
        <end position="560"/>
    </location>
</feature>
<evidence type="ECO:0000256" key="2">
    <source>
        <dbReference type="ARBA" id="ARBA00005194"/>
    </source>
</evidence>
<sequence length="904" mass="101861">MEVGVAIAGVACTAIAFRQYYGCKVNCWFCNTDTRVSWSQKNAFVCPTCDQYNGFTAEGDYNRRVPGQYRPLTRQPSKNFCANRAAEAHSLNDNILCAECNHKQTIIVERINNFEPTNEDRWQAELDDYKNRLNKVYALCETCTMATQRKLTQDKEKYGYLARITKRGREALQDIKTSAKKRRKYFFHGGRTTETSHLVSVAISFVYTLAIFHVLQRESQFQTFEMFIPTALVGTVFDGLALINANSMWCNFGILVIHAIAFTTNKCRVIFPDLLVFVLNMMLFFCYLDVPAHYTDDMDLYKCGFSAILFCLTSAVWLLPRKLKHVKRPNTISSAFSVASTPLSQCSTIRSTGTTPLNGSILNSSIASRGHFWSGSPTQRPENNPSPVFGNRNWTASRFAPAAKENKNPFVRATTFPASKVGSIASSRSTSLTGWRDTREKTPVSPNEHERSGDMDWEPSLVGSNSSVLRQRPDQNAIPRSRREVTPSSQLGGMLGGLNLGKPERSTRGGPFGSLSFNPSVRSRFSERDGPSGSDDPQFDARSTASGFTSVSQRAPNHQWTAMPPSLRHRNLYEDNGSVGTGTRLQPPPAAANRPSLQTILASSMPGQGDKYDDGGATSSKDYSIWTGNGETIVHVKYEYADWLRVERSWDNIYMHNIFKTHWYYSIYIALAYVFIIHGLERWMRNRKPWHLKGPLVVWNGALAIFSAVATWRYGIEFVNTVTTRPIYDSICYSTDPEQPASFWACLFAISKVVELGDTVFIILRKRPLIFLHWYHHAVVLVYVWHAAVELTAAGRWFIFMNYGVHAIMYTYYTLAALSIRLPKAVSMTVTTLQTTQMLVGVAISCCVLYIKNQGYVCQQSFENLALCFAIYSSFAVLFMNFFRKAYFGGKRKPVDGGADKKQQ</sequence>
<accession>A0AA36DG79</accession>
<evidence type="ECO:0000256" key="14">
    <source>
        <dbReference type="SAM" id="Phobius"/>
    </source>
</evidence>
<feature type="transmembrane region" description="Helical" evidence="14">
    <location>
        <begin position="300"/>
        <end position="319"/>
    </location>
</feature>
<comment type="pathway">
    <text evidence="2">Lipid metabolism; fatty acid biosynthesis.</text>
</comment>
<organism evidence="16 17">
    <name type="scientific">Mesorhabditis spiculigera</name>
    <dbReference type="NCBI Taxonomy" id="96644"/>
    <lineage>
        <taxon>Eukaryota</taxon>
        <taxon>Metazoa</taxon>
        <taxon>Ecdysozoa</taxon>
        <taxon>Nematoda</taxon>
        <taxon>Chromadorea</taxon>
        <taxon>Rhabditida</taxon>
        <taxon>Rhabditina</taxon>
        <taxon>Rhabditomorpha</taxon>
        <taxon>Rhabditoidea</taxon>
        <taxon>Rhabditidae</taxon>
        <taxon>Mesorhabditinae</taxon>
        <taxon>Mesorhabditis</taxon>
    </lineage>
</organism>
<feature type="transmembrane region" description="Helical" evidence="14">
    <location>
        <begin position="864"/>
        <end position="883"/>
    </location>
</feature>
<evidence type="ECO:0000313" key="17">
    <source>
        <dbReference type="Proteomes" id="UP001177023"/>
    </source>
</evidence>
<proteinExistence type="inferred from homology"/>
<evidence type="ECO:0000256" key="7">
    <source>
        <dbReference type="ARBA" id="ARBA00022832"/>
    </source>
</evidence>
<dbReference type="EMBL" id="CATQJA010002709">
    <property type="protein sequence ID" value="CAJ0587085.1"/>
    <property type="molecule type" value="Genomic_DNA"/>
</dbReference>
<dbReference type="GO" id="GO:0009922">
    <property type="term" value="F:fatty acid elongase activity"/>
    <property type="evidence" value="ECO:0007669"/>
    <property type="project" value="InterPro"/>
</dbReference>
<dbReference type="InterPro" id="IPR018617">
    <property type="entry name" value="Ima1_N"/>
</dbReference>
<keyword evidence="6 14" id="KW-0812">Transmembrane</keyword>
<evidence type="ECO:0000256" key="12">
    <source>
        <dbReference type="ARBA" id="ARBA00023242"/>
    </source>
</evidence>
<keyword evidence="11" id="KW-0275">Fatty acid biosynthesis</keyword>
<reference evidence="16" key="1">
    <citation type="submission" date="2023-06" db="EMBL/GenBank/DDBJ databases">
        <authorList>
            <person name="Delattre M."/>
        </authorList>
    </citation>
    <scope>NUCLEOTIDE SEQUENCE</scope>
    <source>
        <strain evidence="16">AF72</strain>
    </source>
</reference>
<gene>
    <name evidence="16" type="ORF">MSPICULIGERA_LOCUS25065</name>
</gene>
<dbReference type="PANTHER" id="PTHR28646">
    <property type="entry name" value="TRANSMEMBRANE PROTEIN 201"/>
    <property type="match status" value="1"/>
</dbReference>
<evidence type="ECO:0000256" key="10">
    <source>
        <dbReference type="ARBA" id="ARBA00023136"/>
    </source>
</evidence>
<keyword evidence="5" id="KW-0808">Transferase</keyword>
<dbReference type="PROSITE" id="PS01188">
    <property type="entry name" value="ELO"/>
    <property type="match status" value="1"/>
</dbReference>
<dbReference type="InterPro" id="IPR030457">
    <property type="entry name" value="ELO_CS"/>
</dbReference>
<evidence type="ECO:0000256" key="6">
    <source>
        <dbReference type="ARBA" id="ARBA00022692"/>
    </source>
</evidence>
<feature type="transmembrane region" description="Helical" evidence="14">
    <location>
        <begin position="771"/>
        <end position="788"/>
    </location>
</feature>
<feature type="transmembrane region" description="Helical" evidence="14">
    <location>
        <begin position="696"/>
        <end position="716"/>
    </location>
</feature>
<feature type="transmembrane region" description="Helical" evidence="14">
    <location>
        <begin position="794"/>
        <end position="813"/>
    </location>
</feature>
<protein>
    <recommendedName>
        <fullName evidence="15">Ima1 N-terminal domain-containing protein</fullName>
    </recommendedName>
</protein>
<dbReference type="AlphaFoldDB" id="A0AA36DG79"/>
<feature type="domain" description="Ima1 N-terminal" evidence="15">
    <location>
        <begin position="25"/>
        <end position="145"/>
    </location>
</feature>
<evidence type="ECO:0000256" key="4">
    <source>
        <dbReference type="ARBA" id="ARBA00022516"/>
    </source>
</evidence>
<keyword evidence="10 14" id="KW-0472">Membrane</keyword>
<dbReference type="Pfam" id="PF01151">
    <property type="entry name" value="ELO"/>
    <property type="match status" value="1"/>
</dbReference>
<dbReference type="Proteomes" id="UP001177023">
    <property type="component" value="Unassembled WGS sequence"/>
</dbReference>
<dbReference type="Pfam" id="PF09779">
    <property type="entry name" value="Ima1_N"/>
    <property type="match status" value="1"/>
</dbReference>
<keyword evidence="9" id="KW-0443">Lipid metabolism</keyword>
<feature type="transmembrane region" description="Helical" evidence="14">
    <location>
        <begin position="825"/>
        <end position="852"/>
    </location>
</feature>
<evidence type="ECO:0000256" key="5">
    <source>
        <dbReference type="ARBA" id="ARBA00022679"/>
    </source>
</evidence>
<feature type="compositionally biased region" description="Polar residues" evidence="13">
    <location>
        <begin position="375"/>
        <end position="393"/>
    </location>
</feature>
<evidence type="ECO:0000256" key="1">
    <source>
        <dbReference type="ARBA" id="ARBA00004473"/>
    </source>
</evidence>
<dbReference type="GO" id="GO:0005521">
    <property type="term" value="F:lamin binding"/>
    <property type="evidence" value="ECO:0007669"/>
    <property type="project" value="TreeGrafter"/>
</dbReference>
<evidence type="ECO:0000256" key="11">
    <source>
        <dbReference type="ARBA" id="ARBA00023160"/>
    </source>
</evidence>
<evidence type="ECO:0000256" key="8">
    <source>
        <dbReference type="ARBA" id="ARBA00022989"/>
    </source>
</evidence>
<keyword evidence="7" id="KW-0276">Fatty acid metabolism</keyword>
<feature type="transmembrane region" description="Helical" evidence="14">
    <location>
        <begin position="663"/>
        <end position="684"/>
    </location>
</feature>
<dbReference type="InterPro" id="IPR002076">
    <property type="entry name" value="ELO_fam"/>
</dbReference>
<keyword evidence="17" id="KW-1185">Reference proteome</keyword>
<comment type="caution">
    <text evidence="16">The sequence shown here is derived from an EMBL/GenBank/DDBJ whole genome shotgun (WGS) entry which is preliminary data.</text>
</comment>
<feature type="compositionally biased region" description="Basic and acidic residues" evidence="13">
    <location>
        <begin position="436"/>
        <end position="454"/>
    </location>
</feature>
<keyword evidence="4" id="KW-0444">Lipid biosynthesis</keyword>
<feature type="transmembrane region" description="Helical" evidence="14">
    <location>
        <begin position="197"/>
        <end position="215"/>
    </location>
</feature>
<dbReference type="InterPro" id="IPR040041">
    <property type="entry name" value="TMEM201"/>
</dbReference>
<feature type="non-terminal residue" evidence="16">
    <location>
        <position position="904"/>
    </location>
</feature>
<dbReference type="GO" id="GO:0005637">
    <property type="term" value="C:nuclear inner membrane"/>
    <property type="evidence" value="ECO:0007669"/>
    <property type="project" value="UniProtKB-SubCell"/>
</dbReference>
<evidence type="ECO:0000259" key="15">
    <source>
        <dbReference type="Pfam" id="PF09779"/>
    </source>
</evidence>
<dbReference type="PANTHER" id="PTHR28646:SF1">
    <property type="entry name" value="TRANSMEMBRANE PROTEIN 201"/>
    <property type="match status" value="1"/>
</dbReference>
<keyword evidence="12" id="KW-0539">Nucleus</keyword>
<dbReference type="GO" id="GO:0030473">
    <property type="term" value="P:nuclear migration along microtubule"/>
    <property type="evidence" value="ECO:0007669"/>
    <property type="project" value="TreeGrafter"/>
</dbReference>
<evidence type="ECO:0000313" key="16">
    <source>
        <dbReference type="EMBL" id="CAJ0587085.1"/>
    </source>
</evidence>
<evidence type="ECO:0000256" key="3">
    <source>
        <dbReference type="ARBA" id="ARBA00007600"/>
    </source>
</evidence>
<name>A0AA36DG79_9BILA</name>
<comment type="similarity">
    <text evidence="3">Belongs to the TMEM201 family.</text>
</comment>
<evidence type="ECO:0000256" key="13">
    <source>
        <dbReference type="SAM" id="MobiDB-lite"/>
    </source>
</evidence>
<feature type="region of interest" description="Disordered" evidence="13">
    <location>
        <begin position="373"/>
        <end position="393"/>
    </location>
</feature>
<comment type="subcellular location">
    <subcellularLocation>
        <location evidence="1">Nucleus inner membrane</location>
        <topology evidence="1">Multi-pass membrane protein</topology>
    </subcellularLocation>
</comment>
<dbReference type="GO" id="GO:0006633">
    <property type="term" value="P:fatty acid biosynthetic process"/>
    <property type="evidence" value="ECO:0007669"/>
    <property type="project" value="UniProtKB-KW"/>
</dbReference>
<keyword evidence="8 14" id="KW-1133">Transmembrane helix</keyword>
<feature type="region of interest" description="Disordered" evidence="13">
    <location>
        <begin position="423"/>
        <end position="594"/>
    </location>
</feature>
<dbReference type="GO" id="GO:0051015">
    <property type="term" value="F:actin filament binding"/>
    <property type="evidence" value="ECO:0007669"/>
    <property type="project" value="TreeGrafter"/>
</dbReference>
<feature type="compositionally biased region" description="Polar residues" evidence="13">
    <location>
        <begin position="424"/>
        <end position="433"/>
    </location>
</feature>
<evidence type="ECO:0000256" key="9">
    <source>
        <dbReference type="ARBA" id="ARBA00023098"/>
    </source>
</evidence>
<feature type="transmembrane region" description="Helical" evidence="14">
    <location>
        <begin position="269"/>
        <end position="288"/>
    </location>
</feature>